<dbReference type="Proteomes" id="UP000028924">
    <property type="component" value="Unassembled WGS sequence"/>
</dbReference>
<gene>
    <name evidence="4" type="ORF">APUTEX25_003016</name>
    <name evidence="3" type="ORF">F751_0589</name>
</gene>
<keyword evidence="3" id="KW-0418">Kinase</keyword>
<dbReference type="SMART" id="SM00220">
    <property type="entry name" value="S_TKc"/>
    <property type="match status" value="1"/>
</dbReference>
<evidence type="ECO:0000313" key="3">
    <source>
        <dbReference type="EMBL" id="KFM25562.1"/>
    </source>
</evidence>
<dbReference type="SUPFAM" id="SSF56112">
    <property type="entry name" value="Protein kinase-like (PK-like)"/>
    <property type="match status" value="1"/>
</dbReference>
<proteinExistence type="predicted"/>
<keyword evidence="3" id="KW-0808">Transferase</keyword>
<dbReference type="EMBL" id="QOKY01000173">
    <property type="protein sequence ID" value="RMZ54638.1"/>
    <property type="molecule type" value="Genomic_DNA"/>
</dbReference>
<evidence type="ECO:0000259" key="2">
    <source>
        <dbReference type="PROSITE" id="PS50011"/>
    </source>
</evidence>
<keyword evidence="1" id="KW-0812">Transmembrane</keyword>
<accession>A0A087SIK8</accession>
<dbReference type="GO" id="GO:0004672">
    <property type="term" value="F:protein kinase activity"/>
    <property type="evidence" value="ECO:0007669"/>
    <property type="project" value="InterPro"/>
</dbReference>
<feature type="transmembrane region" description="Helical" evidence="1">
    <location>
        <begin position="97"/>
        <end position="119"/>
    </location>
</feature>
<reference evidence="3 5" key="1">
    <citation type="journal article" date="2014" name="BMC Genomics">
        <title>Oil accumulation mechanisms of the oleaginous microalga Chlorella protothecoides revealed through its genome, transcriptomes, and proteomes.</title>
        <authorList>
            <person name="Gao C."/>
            <person name="Wang Y."/>
            <person name="Shen Y."/>
            <person name="Yan D."/>
            <person name="He X."/>
            <person name="Dai J."/>
            <person name="Wu Q."/>
        </authorList>
    </citation>
    <scope>NUCLEOTIDE SEQUENCE [LARGE SCALE GENOMIC DNA]</scope>
    <source>
        <strain evidence="3 5">0710</strain>
    </source>
</reference>
<dbReference type="PROSITE" id="PS50011">
    <property type="entry name" value="PROTEIN_KINASE_DOM"/>
    <property type="match status" value="1"/>
</dbReference>
<dbReference type="GO" id="GO:0005524">
    <property type="term" value="F:ATP binding"/>
    <property type="evidence" value="ECO:0007669"/>
    <property type="project" value="InterPro"/>
</dbReference>
<dbReference type="InterPro" id="IPR000719">
    <property type="entry name" value="Prot_kinase_dom"/>
</dbReference>
<keyword evidence="1" id="KW-0472">Membrane</keyword>
<dbReference type="Pfam" id="PF00069">
    <property type="entry name" value="Pkinase"/>
    <property type="match status" value="1"/>
</dbReference>
<dbReference type="eggNOG" id="KOG0594">
    <property type="taxonomic scope" value="Eukaryota"/>
</dbReference>
<dbReference type="STRING" id="3075.A0A087SIK8"/>
<evidence type="ECO:0000313" key="5">
    <source>
        <dbReference type="Proteomes" id="UP000028924"/>
    </source>
</evidence>
<dbReference type="AlphaFoldDB" id="A0A087SIK8"/>
<reference evidence="6" key="2">
    <citation type="journal article" date="2018" name="Algal Res.">
        <title>Characterization of plant carbon substrate utilization by Auxenochlorella protothecoides.</title>
        <authorList>
            <person name="Vogler B.W."/>
            <person name="Starkenburg S.R."/>
            <person name="Sudasinghe N."/>
            <person name="Schambach J.Y."/>
            <person name="Rollin J.A."/>
            <person name="Pattathil S."/>
            <person name="Barry A.N."/>
        </authorList>
    </citation>
    <scope>NUCLEOTIDE SEQUENCE [LARGE SCALE GENOMIC DNA]</scope>
    <source>
        <strain evidence="6">UTEX 25</strain>
    </source>
</reference>
<feature type="domain" description="Protein kinase" evidence="2">
    <location>
        <begin position="140"/>
        <end position="462"/>
    </location>
</feature>
<dbReference type="InterPro" id="IPR008271">
    <property type="entry name" value="Ser/Thr_kinase_AS"/>
</dbReference>
<dbReference type="Gene3D" id="3.30.200.20">
    <property type="entry name" value="Phosphorylase Kinase, domain 1"/>
    <property type="match status" value="1"/>
</dbReference>
<evidence type="ECO:0000256" key="1">
    <source>
        <dbReference type="SAM" id="Phobius"/>
    </source>
</evidence>
<evidence type="ECO:0000313" key="6">
    <source>
        <dbReference type="Proteomes" id="UP000279271"/>
    </source>
</evidence>
<dbReference type="OrthoDB" id="10252171at2759"/>
<protein>
    <submittedName>
        <fullName evidence="3">Serine/threonine-protein kinase stt7, chloroplastic</fullName>
    </submittedName>
</protein>
<dbReference type="GeneID" id="23611980"/>
<keyword evidence="5" id="KW-1185">Reference proteome</keyword>
<dbReference type="PANTHER" id="PTHR46699">
    <property type="entry name" value="SERINE/THREONINE-PROTEIN KINASE STN8, CHLOROPLASTIC-RELATED"/>
    <property type="match status" value="1"/>
</dbReference>
<dbReference type="PROSITE" id="PS00108">
    <property type="entry name" value="PROTEIN_KINASE_ST"/>
    <property type="match status" value="1"/>
</dbReference>
<dbReference type="EMBL" id="KL662119">
    <property type="protein sequence ID" value="KFM25562.1"/>
    <property type="molecule type" value="Genomic_DNA"/>
</dbReference>
<dbReference type="KEGG" id="apro:F751_0589"/>
<dbReference type="Gene3D" id="1.10.510.10">
    <property type="entry name" value="Transferase(Phosphotransferase) domain 1"/>
    <property type="match status" value="1"/>
</dbReference>
<dbReference type="RefSeq" id="XP_011398458.1">
    <property type="nucleotide sequence ID" value="XM_011400156.1"/>
</dbReference>
<reference evidence="4" key="3">
    <citation type="submission" date="2018-10" db="EMBL/GenBank/DDBJ databases">
        <authorList>
            <person name="Hovde B."/>
            <person name="Zhang X."/>
        </authorList>
    </citation>
    <scope>NUCLEOTIDE SEQUENCE [LARGE SCALE GENOMIC DNA]</scope>
    <source>
        <strain evidence="4">UTEX 25</strain>
    </source>
</reference>
<organism evidence="3 5">
    <name type="scientific">Auxenochlorella protothecoides</name>
    <name type="common">Green microalga</name>
    <name type="synonym">Chlorella protothecoides</name>
    <dbReference type="NCBI Taxonomy" id="3075"/>
    <lineage>
        <taxon>Eukaryota</taxon>
        <taxon>Viridiplantae</taxon>
        <taxon>Chlorophyta</taxon>
        <taxon>core chlorophytes</taxon>
        <taxon>Trebouxiophyceae</taxon>
        <taxon>Chlorellales</taxon>
        <taxon>Chlorellaceae</taxon>
        <taxon>Auxenochlorella</taxon>
    </lineage>
</organism>
<reference evidence="4" key="4">
    <citation type="submission" date="2018-11" db="EMBL/GenBank/DDBJ databases">
        <title>Characterization of plant carbon substrate utilization by Auxenochlorella protothecoides.</title>
        <authorList>
            <person name="Vogler B.W."/>
            <person name="Starkenburg S.R."/>
            <person name="Sudasinghe N."/>
            <person name="Schambach J.Y."/>
            <person name="Rollin J.A."/>
            <person name="Pattathil S."/>
            <person name="Barry A.N."/>
        </authorList>
    </citation>
    <scope>NUCLEOTIDE SEQUENCE [LARGE SCALE GENOMIC DNA]</scope>
    <source>
        <strain evidence="4">UTEX 25</strain>
    </source>
</reference>
<evidence type="ECO:0000313" key="4">
    <source>
        <dbReference type="EMBL" id="RMZ54638.1"/>
    </source>
</evidence>
<dbReference type="PANTHER" id="PTHR46699:SF4">
    <property type="entry name" value="SERINE_THREONINE-PROTEIN KINASE STN7, CHLOROPLASTIC"/>
    <property type="match status" value="1"/>
</dbReference>
<sequence length="597" mass="65880">MRPLGLMPQRPGILPAQTLRLGALNVRPARVRRSRHIAHALPSLDLLHIFNTGLALLPLAYEPVVLPCHTQNCGDQVHRSTLDPVLRLEQKGINPQGVVLCLGLLVYLFATPGVLPGAIDTYIKAPLQRLRAQPYCSEDFTVGKKVASGGFGTVYRAEMKDPRRPGETRPVILKKATEFGEAEAWMNERMARTNPLAVADFVAAFTEFPSARTATDPLWLVWQFEGEHTLAELMVRKDFPQCLAPLLFEDPSVVPPGVAGQVFLLKTVMQQLLEGLAACHSTGIVHRDVKPHNCIVSTVDRRIKLIDFGAAADLRIGINYVPNQYLLDPRYAPPQQYIMSKHTPRAPAAPVAALLSPVVWALNSPDRFDMYSVGIMMLQLALPPLRTDNALVAFNKQLADTYKHDLRAWRRARERRGTKDLAAGLAILDADGGAGWDLACNLVQYRPEDRLSAQGALRHPWFDTSPLARLGSAFGDLTQRVSQATTGLGGQWLGEVMARSGTAASGGFTEAQLSEELEEDGEVWQAPPKDISSTIAWWQQREARLQKAARVQQRKAAKQLVNLRKDTRNTVKEIKNRVSLLYPLLGGRSGRETGEGT</sequence>
<keyword evidence="1" id="KW-1133">Transmembrane helix</keyword>
<dbReference type="InterPro" id="IPR011009">
    <property type="entry name" value="Kinase-like_dom_sf"/>
</dbReference>
<name>A0A087SIK8_AUXPR</name>
<dbReference type="Proteomes" id="UP000279271">
    <property type="component" value="Unassembled WGS sequence"/>
</dbReference>